<organism evidence="2 3">
    <name type="scientific">Coccidioides immitis (strain RS)</name>
    <name type="common">Valley fever fungus</name>
    <dbReference type="NCBI Taxonomy" id="246410"/>
    <lineage>
        <taxon>Eukaryota</taxon>
        <taxon>Fungi</taxon>
        <taxon>Dikarya</taxon>
        <taxon>Ascomycota</taxon>
        <taxon>Pezizomycotina</taxon>
        <taxon>Eurotiomycetes</taxon>
        <taxon>Eurotiomycetidae</taxon>
        <taxon>Onygenales</taxon>
        <taxon>Onygenaceae</taxon>
        <taxon>Coccidioides</taxon>
    </lineage>
</organism>
<dbReference type="GeneID" id="4565953"/>
<name>J3KL74_COCIM</name>
<protein>
    <submittedName>
        <fullName evidence="2">Uncharacterized protein</fullName>
    </submittedName>
</protein>
<gene>
    <name evidence="2" type="ORF">CIMG_02358</name>
</gene>
<accession>J3KL74</accession>
<dbReference type="OMA" id="QERNGEH"/>
<dbReference type="InParanoid" id="J3KL74"/>
<evidence type="ECO:0000313" key="3">
    <source>
        <dbReference type="Proteomes" id="UP000001261"/>
    </source>
</evidence>
<dbReference type="VEuPathDB" id="FungiDB:CIMG_02358"/>
<dbReference type="EMBL" id="GG704911">
    <property type="protein sequence ID" value="EAS37004.3"/>
    <property type="molecule type" value="Genomic_DNA"/>
</dbReference>
<sequence>MTQGQVTRSEGKQETGWLEVANTTGSLRGAERQRARREQGSREGKQDREKAQERNGEHIERVERERERENTTPARQGKCCLAGEGLRIELLGRPPFLWFTQVDAATAVQMEMEREWFVLTGRPWRVGLFQASAGRPRPTGWRAKQQAMLIDDRVYY</sequence>
<feature type="compositionally biased region" description="Basic and acidic residues" evidence="1">
    <location>
        <begin position="29"/>
        <end position="70"/>
    </location>
</feature>
<dbReference type="KEGG" id="cim:CIMG_02358"/>
<reference evidence="3" key="1">
    <citation type="journal article" date="2009" name="Genome Res.">
        <title>Comparative genomic analyses of the human fungal pathogens Coccidioides and their relatives.</title>
        <authorList>
            <person name="Sharpton T.J."/>
            <person name="Stajich J.E."/>
            <person name="Rounsley S.D."/>
            <person name="Gardner M.J."/>
            <person name="Wortman J.R."/>
            <person name="Jordar V.S."/>
            <person name="Maiti R."/>
            <person name="Kodira C.D."/>
            <person name="Neafsey D.E."/>
            <person name="Zeng Q."/>
            <person name="Hung C.-Y."/>
            <person name="McMahan C."/>
            <person name="Muszewska A."/>
            <person name="Grynberg M."/>
            <person name="Mandel M.A."/>
            <person name="Kellner E.M."/>
            <person name="Barker B.M."/>
            <person name="Galgiani J.N."/>
            <person name="Orbach M.J."/>
            <person name="Kirkland T.N."/>
            <person name="Cole G.T."/>
            <person name="Henn M.R."/>
            <person name="Birren B.W."/>
            <person name="Taylor J.W."/>
        </authorList>
    </citation>
    <scope>NUCLEOTIDE SEQUENCE [LARGE SCALE GENOMIC DNA]</scope>
    <source>
        <strain evidence="3">RS</strain>
    </source>
</reference>
<dbReference type="Proteomes" id="UP000001261">
    <property type="component" value="Unassembled WGS sequence"/>
</dbReference>
<dbReference type="AlphaFoldDB" id="J3KL74"/>
<proteinExistence type="predicted"/>
<reference evidence="3" key="2">
    <citation type="journal article" date="2010" name="Genome Res.">
        <title>Population genomic sequencing of Coccidioides fungi reveals recent hybridization and transposon control.</title>
        <authorList>
            <person name="Neafsey D.E."/>
            <person name="Barker B.M."/>
            <person name="Sharpton T.J."/>
            <person name="Stajich J.E."/>
            <person name="Park D.J."/>
            <person name="Whiston E."/>
            <person name="Hung C.-Y."/>
            <person name="McMahan C."/>
            <person name="White J."/>
            <person name="Sykes S."/>
            <person name="Heiman D."/>
            <person name="Young S."/>
            <person name="Zeng Q."/>
            <person name="Abouelleil A."/>
            <person name="Aftuck L."/>
            <person name="Bessette D."/>
            <person name="Brown A."/>
            <person name="FitzGerald M."/>
            <person name="Lui A."/>
            <person name="Macdonald J.P."/>
            <person name="Priest M."/>
            <person name="Orbach M.J."/>
            <person name="Galgiani J.N."/>
            <person name="Kirkland T.N."/>
            <person name="Cole G.T."/>
            <person name="Birren B.W."/>
            <person name="Henn M.R."/>
            <person name="Taylor J.W."/>
            <person name="Rounsley S.D."/>
        </authorList>
    </citation>
    <scope>GENOME REANNOTATION</scope>
    <source>
        <strain evidence="3">RS</strain>
    </source>
</reference>
<dbReference type="RefSeq" id="XP_001248587.2">
    <property type="nucleotide sequence ID" value="XM_001248586.2"/>
</dbReference>
<keyword evidence="3" id="KW-1185">Reference proteome</keyword>
<feature type="region of interest" description="Disordered" evidence="1">
    <location>
        <begin position="1"/>
        <end position="76"/>
    </location>
</feature>
<evidence type="ECO:0000313" key="2">
    <source>
        <dbReference type="EMBL" id="EAS37004.3"/>
    </source>
</evidence>
<evidence type="ECO:0000256" key="1">
    <source>
        <dbReference type="SAM" id="MobiDB-lite"/>
    </source>
</evidence>